<accession>A0ABU1T733</accession>
<dbReference type="Pfam" id="PF00535">
    <property type="entry name" value="Glycos_transf_2"/>
    <property type="match status" value="1"/>
</dbReference>
<dbReference type="EMBL" id="JAVDUU010000001">
    <property type="protein sequence ID" value="MDR6941174.1"/>
    <property type="molecule type" value="Genomic_DNA"/>
</dbReference>
<sequence>MPNDLTIAIPTYNRNDYLIKILNTIPHDKKVIVGDNGGAVTEDIISQYPGFSFLRPDKKLDMFENWNFCIDHVKTQWFIIPSDDDLYYPDAFNKIEDALDNYPDADIILFGHRVINEHDTILSTWAPASVNVFEKPKGYDYFKYGVEARLPSIIFKTSVAKSYGLFDESYVYTAADSLLIQKCMLYGKAVVLPHIISGYRVWPDNFTNRYVSSADWLAKIDKWQTEILQHAKIVYEENNLTIQPAYIKDEVYAGNLLAGVANKKAKSGFKDTLAFVKSVRFPWKAKLTTQMKIIKALLIG</sequence>
<comment type="caution">
    <text evidence="2">The sequence shown here is derived from an EMBL/GenBank/DDBJ whole genome shotgun (WGS) entry which is preliminary data.</text>
</comment>
<dbReference type="InterPro" id="IPR029044">
    <property type="entry name" value="Nucleotide-diphossugar_trans"/>
</dbReference>
<dbReference type="Gene3D" id="3.90.550.10">
    <property type="entry name" value="Spore Coat Polysaccharide Biosynthesis Protein SpsA, Chain A"/>
    <property type="match status" value="1"/>
</dbReference>
<proteinExistence type="predicted"/>
<keyword evidence="3" id="KW-1185">Reference proteome</keyword>
<dbReference type="RefSeq" id="WP_310092614.1">
    <property type="nucleotide sequence ID" value="NZ_JAVDUU010000001.1"/>
</dbReference>
<dbReference type="InterPro" id="IPR001173">
    <property type="entry name" value="Glyco_trans_2-like"/>
</dbReference>
<dbReference type="SUPFAM" id="SSF53448">
    <property type="entry name" value="Nucleotide-diphospho-sugar transferases"/>
    <property type="match status" value="1"/>
</dbReference>
<name>A0ABU1T733_9SPHI</name>
<reference evidence="2 3" key="1">
    <citation type="submission" date="2023-07" db="EMBL/GenBank/DDBJ databases">
        <title>Sorghum-associated microbial communities from plants grown in Nebraska, USA.</title>
        <authorList>
            <person name="Schachtman D."/>
        </authorList>
    </citation>
    <scope>NUCLEOTIDE SEQUENCE [LARGE SCALE GENOMIC DNA]</scope>
    <source>
        <strain evidence="2 3">3262</strain>
    </source>
</reference>
<dbReference type="Proteomes" id="UP001247620">
    <property type="component" value="Unassembled WGS sequence"/>
</dbReference>
<evidence type="ECO:0000259" key="1">
    <source>
        <dbReference type="Pfam" id="PF00535"/>
    </source>
</evidence>
<protein>
    <submittedName>
        <fullName evidence="2">Glycosyltransferase involved in cell wall biosynthesis</fullName>
    </submittedName>
</protein>
<evidence type="ECO:0000313" key="2">
    <source>
        <dbReference type="EMBL" id="MDR6941174.1"/>
    </source>
</evidence>
<evidence type="ECO:0000313" key="3">
    <source>
        <dbReference type="Proteomes" id="UP001247620"/>
    </source>
</evidence>
<feature type="domain" description="Glycosyltransferase 2-like" evidence="1">
    <location>
        <begin position="6"/>
        <end position="113"/>
    </location>
</feature>
<gene>
    <name evidence="2" type="ORF">J2W55_001002</name>
</gene>
<organism evidence="2 3">
    <name type="scientific">Mucilaginibacter pocheonensis</name>
    <dbReference type="NCBI Taxonomy" id="398050"/>
    <lineage>
        <taxon>Bacteria</taxon>
        <taxon>Pseudomonadati</taxon>
        <taxon>Bacteroidota</taxon>
        <taxon>Sphingobacteriia</taxon>
        <taxon>Sphingobacteriales</taxon>
        <taxon>Sphingobacteriaceae</taxon>
        <taxon>Mucilaginibacter</taxon>
    </lineage>
</organism>